<evidence type="ECO:0000313" key="2">
    <source>
        <dbReference type="EMBL" id="SHI06236.1"/>
    </source>
</evidence>
<keyword evidence="2" id="KW-0645">Protease</keyword>
<proteinExistence type="predicted"/>
<sequence length="732" mass="80089">MELLAPAGTRENFLVAIEAGADAVYLGAPRLNARNLARDISLDEIGALIDFAHDRHRKVYIALNSLVRESDLSLVLETLAELEAIGPDALIVQDLGLIQLVRRFFPSLRLHASTLMSTHNREGIALLARLGCTRAVLARELTLEELAILARSSSIELEVFIHGAMCFSYSGLCLFSSYFGGQSGLRGNCVQPCRRKYSVVGGKGRGGGAGRGGYFFSMNDLEGLPLVPELKRIGIASLKIEGRLRSATYVNRVVTAYRLVIDAADEDAEAAIAEATRLIPEAMGRATSTGFFLSPRPRDAIVPHRSGNIGSYLGRIEARHAVAGRTWGQLTLKEQCVVGDRLRLHADRSGERTSFTLTELMVGATPVKQAVAGQQVELLLPAALSTAKDPGRLDVYRVDAKEETGQLLRGAAAPARSVKMSASRKKQLAMRIARLRPQIVIGEERVERQPDGTGRGRGRSGRKPKAEVWLRTDSPQLLLGRLPFHADRWVVNLRRQSLSFSGRLKGMHKGAVRDIIWALPPVISPAAMTALQRDIRILIRSGFRSFQIAQLGQIELFAGEKVNLFGDYTLNLLNSQALELVFRFGLQGVQLAIEADRSCLARAVAGWRQRPSADQAAKRSPGLLGLTVYGAPPLFTARLAADHFVYGRPLASPKQELFTIEKQEGVTVTRPQRPFSLLPFRGELEQIGIDYLVVDLSGVRAGKKDLQELGRRILGTDKVPALPTFNYRGTLA</sequence>
<gene>
    <name evidence="2" type="ORF">SAMN02745124_03573</name>
</gene>
<evidence type="ECO:0000313" key="3">
    <source>
        <dbReference type="Proteomes" id="UP000184139"/>
    </source>
</evidence>
<dbReference type="Proteomes" id="UP000184139">
    <property type="component" value="Unassembled WGS sequence"/>
</dbReference>
<dbReference type="InterPro" id="IPR001539">
    <property type="entry name" value="Peptidase_U32"/>
</dbReference>
<dbReference type="GO" id="GO:0006508">
    <property type="term" value="P:proteolysis"/>
    <property type="evidence" value="ECO:0007669"/>
    <property type="project" value="UniProtKB-KW"/>
</dbReference>
<dbReference type="OrthoDB" id="9807498at2"/>
<dbReference type="Pfam" id="PF01136">
    <property type="entry name" value="Peptidase_U32"/>
    <property type="match status" value="1"/>
</dbReference>
<reference evidence="2 3" key="1">
    <citation type="submission" date="2016-11" db="EMBL/GenBank/DDBJ databases">
        <authorList>
            <person name="Jaros S."/>
            <person name="Januszkiewicz K."/>
            <person name="Wedrychowicz H."/>
        </authorList>
    </citation>
    <scope>NUCLEOTIDE SEQUENCE [LARGE SCALE GENOMIC DNA]</scope>
    <source>
        <strain evidence="2 3">DSM 9705</strain>
    </source>
</reference>
<dbReference type="GO" id="GO:0008233">
    <property type="term" value="F:peptidase activity"/>
    <property type="evidence" value="ECO:0007669"/>
    <property type="project" value="UniProtKB-KW"/>
</dbReference>
<dbReference type="PANTHER" id="PTHR30217:SF10">
    <property type="entry name" value="23S RRNA 5-HYDROXYCYTIDINE C2501 SYNTHASE"/>
    <property type="match status" value="1"/>
</dbReference>
<keyword evidence="3" id="KW-1185">Reference proteome</keyword>
<dbReference type="EMBL" id="FQXS01000027">
    <property type="protein sequence ID" value="SHI06236.1"/>
    <property type="molecule type" value="Genomic_DNA"/>
</dbReference>
<evidence type="ECO:0000256" key="1">
    <source>
        <dbReference type="SAM" id="MobiDB-lite"/>
    </source>
</evidence>
<dbReference type="RefSeq" id="WP_073378187.1">
    <property type="nucleotide sequence ID" value="NZ_FQXS01000027.1"/>
</dbReference>
<dbReference type="InterPro" id="IPR051454">
    <property type="entry name" value="RNA/ubiquinone_mod_enzymes"/>
</dbReference>
<protein>
    <submittedName>
        <fullName evidence="2">Putative protease</fullName>
    </submittedName>
</protein>
<name>A0A1M5Y2P4_9BACT</name>
<feature type="region of interest" description="Disordered" evidence="1">
    <location>
        <begin position="444"/>
        <end position="466"/>
    </location>
</feature>
<dbReference type="AlphaFoldDB" id="A0A1M5Y2P4"/>
<organism evidence="2 3">
    <name type="scientific">Desulfofustis glycolicus DSM 9705</name>
    <dbReference type="NCBI Taxonomy" id="1121409"/>
    <lineage>
        <taxon>Bacteria</taxon>
        <taxon>Pseudomonadati</taxon>
        <taxon>Thermodesulfobacteriota</taxon>
        <taxon>Desulfobulbia</taxon>
        <taxon>Desulfobulbales</taxon>
        <taxon>Desulfocapsaceae</taxon>
        <taxon>Desulfofustis</taxon>
    </lineage>
</organism>
<accession>A0A1M5Y2P4</accession>
<keyword evidence="2" id="KW-0378">Hydrolase</keyword>
<dbReference type="STRING" id="1121409.SAMN02745124_03573"/>
<dbReference type="PANTHER" id="PTHR30217">
    <property type="entry name" value="PEPTIDASE U32 FAMILY"/>
    <property type="match status" value="1"/>
</dbReference>